<organism evidence="1 2">
    <name type="scientific">Candidatus Dojkabacteria bacterium</name>
    <dbReference type="NCBI Taxonomy" id="2099670"/>
    <lineage>
        <taxon>Bacteria</taxon>
        <taxon>Candidatus Dojkabacteria</taxon>
    </lineage>
</organism>
<dbReference type="EMBL" id="DUTP01000005">
    <property type="protein sequence ID" value="HHX99643.1"/>
    <property type="molecule type" value="Genomic_DNA"/>
</dbReference>
<proteinExistence type="predicted"/>
<name>A0A832QGP8_9BACT</name>
<gene>
    <name evidence="1" type="ORF">GX533_03150</name>
</gene>
<evidence type="ECO:0000313" key="2">
    <source>
        <dbReference type="Proteomes" id="UP000576550"/>
    </source>
</evidence>
<sequence length="119" mass="14261">MNKSFLFLAKENFEAALPPEFSIVSKDEIMRVFHPILDTWLPPEDLVDKIMSGFLVLNISGRRYFIRFLECLIDTLEFENNDKEKTPEPVRRFRRLLTYRKEIFCKSDPKLSLSKHRHR</sequence>
<dbReference type="Proteomes" id="UP000576550">
    <property type="component" value="Unassembled WGS sequence"/>
</dbReference>
<reference evidence="1 2" key="1">
    <citation type="journal article" date="2020" name="Biotechnol. Biofuels">
        <title>New insights from the biogas microbiome by comprehensive genome-resolved metagenomics of nearly 1600 species originating from multiple anaerobic digesters.</title>
        <authorList>
            <person name="Campanaro S."/>
            <person name="Treu L."/>
            <person name="Rodriguez-R L.M."/>
            <person name="Kovalovszki A."/>
            <person name="Ziels R.M."/>
            <person name="Maus I."/>
            <person name="Zhu X."/>
            <person name="Kougias P.G."/>
            <person name="Basile A."/>
            <person name="Luo G."/>
            <person name="Schluter A."/>
            <person name="Konstantinidis K.T."/>
            <person name="Angelidaki I."/>
        </authorList>
    </citation>
    <scope>NUCLEOTIDE SEQUENCE [LARGE SCALE GENOMIC DNA]</scope>
    <source>
        <strain evidence="1">AS05jafATM_89</strain>
    </source>
</reference>
<dbReference type="AlphaFoldDB" id="A0A832QGP8"/>
<evidence type="ECO:0000313" key="1">
    <source>
        <dbReference type="EMBL" id="HHX99643.1"/>
    </source>
</evidence>
<accession>A0A832QGP8</accession>
<protein>
    <submittedName>
        <fullName evidence="1">Uncharacterized protein</fullName>
    </submittedName>
</protein>
<comment type="caution">
    <text evidence="1">The sequence shown here is derived from an EMBL/GenBank/DDBJ whole genome shotgun (WGS) entry which is preliminary data.</text>
</comment>